<reference evidence="2" key="2">
    <citation type="journal article" date="2015" name="Data Brief">
        <title>Shoot transcriptome of the giant reed, Arundo donax.</title>
        <authorList>
            <person name="Barrero R.A."/>
            <person name="Guerrero F.D."/>
            <person name="Moolhuijzen P."/>
            <person name="Goolsby J.A."/>
            <person name="Tidwell J."/>
            <person name="Bellgard S.E."/>
            <person name="Bellgard M.I."/>
        </authorList>
    </citation>
    <scope>NUCLEOTIDE SEQUENCE</scope>
    <source>
        <tissue evidence="2">Shoot tissue taken approximately 20 cm above the soil surface</tissue>
    </source>
</reference>
<keyword evidence="1" id="KW-1133">Transmembrane helix</keyword>
<keyword evidence="1" id="KW-0812">Transmembrane</keyword>
<keyword evidence="1" id="KW-0472">Membrane</keyword>
<sequence>MVILYVSYTYHRIFITCCLFKLVLLHSFPLPAPHFIW</sequence>
<organism evidence="2">
    <name type="scientific">Arundo donax</name>
    <name type="common">Giant reed</name>
    <name type="synonym">Donax arundinaceus</name>
    <dbReference type="NCBI Taxonomy" id="35708"/>
    <lineage>
        <taxon>Eukaryota</taxon>
        <taxon>Viridiplantae</taxon>
        <taxon>Streptophyta</taxon>
        <taxon>Embryophyta</taxon>
        <taxon>Tracheophyta</taxon>
        <taxon>Spermatophyta</taxon>
        <taxon>Magnoliopsida</taxon>
        <taxon>Liliopsida</taxon>
        <taxon>Poales</taxon>
        <taxon>Poaceae</taxon>
        <taxon>PACMAD clade</taxon>
        <taxon>Arundinoideae</taxon>
        <taxon>Arundineae</taxon>
        <taxon>Arundo</taxon>
    </lineage>
</organism>
<accession>A0A0A9HPH5</accession>
<dbReference type="EMBL" id="GBRH01159304">
    <property type="protein sequence ID" value="JAE38592.1"/>
    <property type="molecule type" value="Transcribed_RNA"/>
</dbReference>
<proteinExistence type="predicted"/>
<feature type="transmembrane region" description="Helical" evidence="1">
    <location>
        <begin position="12"/>
        <end position="32"/>
    </location>
</feature>
<dbReference type="AlphaFoldDB" id="A0A0A9HPH5"/>
<protein>
    <submittedName>
        <fullName evidence="2">Uncharacterized protein</fullName>
    </submittedName>
</protein>
<evidence type="ECO:0000313" key="2">
    <source>
        <dbReference type="EMBL" id="JAE38592.1"/>
    </source>
</evidence>
<evidence type="ECO:0000256" key="1">
    <source>
        <dbReference type="SAM" id="Phobius"/>
    </source>
</evidence>
<name>A0A0A9HPH5_ARUDO</name>
<reference evidence="2" key="1">
    <citation type="submission" date="2014-09" db="EMBL/GenBank/DDBJ databases">
        <authorList>
            <person name="Magalhaes I.L.F."/>
            <person name="Oliveira U."/>
            <person name="Santos F.R."/>
            <person name="Vidigal T.H.D.A."/>
            <person name="Brescovit A.D."/>
            <person name="Santos A.J."/>
        </authorList>
    </citation>
    <scope>NUCLEOTIDE SEQUENCE</scope>
    <source>
        <tissue evidence="2">Shoot tissue taken approximately 20 cm above the soil surface</tissue>
    </source>
</reference>